<dbReference type="Pfam" id="PF07715">
    <property type="entry name" value="Plug"/>
    <property type="match status" value="1"/>
</dbReference>
<keyword evidence="4 10" id="KW-0812">Transmembrane</keyword>
<dbReference type="Pfam" id="PF00593">
    <property type="entry name" value="TonB_dep_Rec_b-barrel"/>
    <property type="match status" value="1"/>
</dbReference>
<dbReference type="InterPro" id="IPR037066">
    <property type="entry name" value="Plug_dom_sf"/>
</dbReference>
<dbReference type="InterPro" id="IPR012910">
    <property type="entry name" value="Plug_dom"/>
</dbReference>
<sequence>MRRARTSDDIVRRPPKVAGAFVTPFPPIASSQHEEPPATPSAPRPRTVPIRVWGSSFMGYRPTTMAHGVAVALLLQSVGAAAQQLDDVQVTANRLPQSQADVLASTTIIDRAEIERSQADSVIDLLQNRAGIEITQNGAPGTTTSLFMRGTESDHTLVLVDGVRINAATSGGASLEFLPVEAIQRIEIVRGPRAAAYGADAIGGVIQIFTRRGGEGTQAALSLRAGDQHTQKQNLFVSTGDAETRLNASLFRRDGDGFNTLASDTSGERDGFQRGGGQLGLSHRFGPHASLSLNALRQDTDADYDDCFPLNATAASNDCRTDGYLQTFGGRYDLALAPDWDMAITAGHFDERREERYAGERYSVTESHRNELGIQHSFTRANGVDTLGVDYRQEHVDFDSASPFAGRYAKDSRENYGLYGMLQREYGRHELSGSLRYDDDSRFGDETTGSAGYAYHLTPAQRLGVVYSTAFKAPNLIDLYGPYGSNPDLDAETSRNLEAFWAIEHDAWNARVTAFENRIDDLIAFDPAFVPYNVDRARIRGVELSGGWHSAGLSLRASLTHQNPEDRDSGERLKRRARTFGRVDADYALGDWRYGATLRAAGDRRDTRYIAPYGDTTVGGYGIVDLRTAWQVTPQVELSAKLDNAFDRDYTLIEGYNTQGRYVEAGVKLTL</sequence>
<evidence type="ECO:0000256" key="7">
    <source>
        <dbReference type="ARBA" id="ARBA00023077"/>
    </source>
</evidence>
<evidence type="ECO:0000256" key="8">
    <source>
        <dbReference type="ARBA" id="ARBA00023136"/>
    </source>
</evidence>
<dbReference type="SUPFAM" id="SSF56935">
    <property type="entry name" value="Porins"/>
    <property type="match status" value="1"/>
</dbReference>
<evidence type="ECO:0000256" key="11">
    <source>
        <dbReference type="RuleBase" id="RU003357"/>
    </source>
</evidence>
<dbReference type="Gene3D" id="2.40.170.20">
    <property type="entry name" value="TonB-dependent receptor, beta-barrel domain"/>
    <property type="match status" value="1"/>
</dbReference>
<keyword evidence="2 10" id="KW-0813">Transport</keyword>
<name>A0ABY8FIG6_9GAMM</name>
<dbReference type="InterPro" id="IPR000531">
    <property type="entry name" value="Beta-barrel_TonB"/>
</dbReference>
<keyword evidence="6" id="KW-0406">Ion transport</keyword>
<dbReference type="EMBL" id="CP035631">
    <property type="protein sequence ID" value="WFF42605.1"/>
    <property type="molecule type" value="Genomic_DNA"/>
</dbReference>
<comment type="similarity">
    <text evidence="10 11">Belongs to the TonB-dependent receptor family.</text>
</comment>
<dbReference type="CDD" id="cd01347">
    <property type="entry name" value="ligand_gated_channel"/>
    <property type="match status" value="1"/>
</dbReference>
<evidence type="ECO:0000256" key="2">
    <source>
        <dbReference type="ARBA" id="ARBA00022448"/>
    </source>
</evidence>
<dbReference type="Proteomes" id="UP001321526">
    <property type="component" value="Chromosome"/>
</dbReference>
<evidence type="ECO:0000256" key="4">
    <source>
        <dbReference type="ARBA" id="ARBA00022692"/>
    </source>
</evidence>
<evidence type="ECO:0000259" key="13">
    <source>
        <dbReference type="Pfam" id="PF00593"/>
    </source>
</evidence>
<feature type="domain" description="TonB-dependent receptor-like beta-barrel" evidence="13">
    <location>
        <begin position="238"/>
        <end position="644"/>
    </location>
</feature>
<dbReference type="Gene3D" id="2.170.130.10">
    <property type="entry name" value="TonB-dependent receptor, plug domain"/>
    <property type="match status" value="1"/>
</dbReference>
<feature type="region of interest" description="Disordered" evidence="12">
    <location>
        <begin position="21"/>
        <end position="47"/>
    </location>
</feature>
<keyword evidence="7 11" id="KW-0798">TonB box</keyword>
<evidence type="ECO:0000256" key="9">
    <source>
        <dbReference type="ARBA" id="ARBA00023237"/>
    </source>
</evidence>
<keyword evidence="9 10" id="KW-0998">Cell outer membrane</keyword>
<accession>A0ABY8FIG6</accession>
<proteinExistence type="inferred from homology"/>
<dbReference type="PROSITE" id="PS52016">
    <property type="entry name" value="TONB_DEPENDENT_REC_3"/>
    <property type="match status" value="1"/>
</dbReference>
<comment type="subcellular location">
    <subcellularLocation>
        <location evidence="1 10">Cell outer membrane</location>
        <topology evidence="1 10">Multi-pass membrane protein</topology>
    </subcellularLocation>
</comment>
<evidence type="ECO:0000256" key="1">
    <source>
        <dbReference type="ARBA" id="ARBA00004571"/>
    </source>
</evidence>
<evidence type="ECO:0000256" key="6">
    <source>
        <dbReference type="ARBA" id="ARBA00023065"/>
    </source>
</evidence>
<evidence type="ECO:0000259" key="14">
    <source>
        <dbReference type="Pfam" id="PF07715"/>
    </source>
</evidence>
<gene>
    <name evidence="15" type="ORF">EVC62_14470</name>
</gene>
<evidence type="ECO:0000256" key="5">
    <source>
        <dbReference type="ARBA" id="ARBA00022729"/>
    </source>
</evidence>
<dbReference type="PANTHER" id="PTHR30069:SF53">
    <property type="entry name" value="COLICIN I RECEPTOR-RELATED"/>
    <property type="match status" value="1"/>
</dbReference>
<feature type="domain" description="TonB-dependent receptor plug" evidence="14">
    <location>
        <begin position="99"/>
        <end position="205"/>
    </location>
</feature>
<protein>
    <submittedName>
        <fullName evidence="15">TonB-dependent receptor</fullName>
    </submittedName>
</protein>
<dbReference type="InterPro" id="IPR039426">
    <property type="entry name" value="TonB-dep_rcpt-like"/>
</dbReference>
<evidence type="ECO:0000313" key="15">
    <source>
        <dbReference type="EMBL" id="WFF42605.1"/>
    </source>
</evidence>
<keyword evidence="8 10" id="KW-0472">Membrane</keyword>
<evidence type="ECO:0000256" key="10">
    <source>
        <dbReference type="PROSITE-ProRule" id="PRU01360"/>
    </source>
</evidence>
<dbReference type="PANTHER" id="PTHR30069">
    <property type="entry name" value="TONB-DEPENDENT OUTER MEMBRANE RECEPTOR"/>
    <property type="match status" value="1"/>
</dbReference>
<evidence type="ECO:0000313" key="16">
    <source>
        <dbReference type="Proteomes" id="UP001321526"/>
    </source>
</evidence>
<keyword evidence="5" id="KW-0732">Signal</keyword>
<evidence type="ECO:0000256" key="12">
    <source>
        <dbReference type="SAM" id="MobiDB-lite"/>
    </source>
</evidence>
<evidence type="ECO:0000256" key="3">
    <source>
        <dbReference type="ARBA" id="ARBA00022452"/>
    </source>
</evidence>
<organism evidence="15 16">
    <name type="scientific">Salinicola endophyticus</name>
    <dbReference type="NCBI Taxonomy" id="1949083"/>
    <lineage>
        <taxon>Bacteria</taxon>
        <taxon>Pseudomonadati</taxon>
        <taxon>Pseudomonadota</taxon>
        <taxon>Gammaproteobacteria</taxon>
        <taxon>Oceanospirillales</taxon>
        <taxon>Halomonadaceae</taxon>
        <taxon>Salinicola</taxon>
    </lineage>
</organism>
<dbReference type="InterPro" id="IPR036942">
    <property type="entry name" value="Beta-barrel_TonB_sf"/>
</dbReference>
<keyword evidence="15" id="KW-0675">Receptor</keyword>
<keyword evidence="16" id="KW-1185">Reference proteome</keyword>
<keyword evidence="3 10" id="KW-1134">Transmembrane beta strand</keyword>
<reference evidence="15 16" key="1">
    <citation type="submission" date="2019-01" db="EMBL/GenBank/DDBJ databases">
        <title>Genome sequence of Salinicola endophyticus REST5.</title>
        <authorList>
            <person name="Nascimento F.X."/>
        </authorList>
    </citation>
    <scope>NUCLEOTIDE SEQUENCE [LARGE SCALE GENOMIC DNA]</scope>
    <source>
        <strain evidence="15 16">REST5</strain>
    </source>
</reference>